<dbReference type="GO" id="GO:0018493">
    <property type="term" value="F:formylmethanofuran dehydrogenase activity"/>
    <property type="evidence" value="ECO:0007669"/>
    <property type="project" value="InterPro"/>
</dbReference>
<sequence>MLTLTPLGRTAVPVEAECLVPERLAGLSPDAVRALPVWHGNRPARLGDFFAAEGDAGDGVLRIEGDVSHVKWIGAGMTRGRIEICGGAGMHLGSRMAGGEILVEGSAGDWLGAEMAGGLIRVRGDAGHLVGAAYRGGATGMTGGVIVVGGRAGNEVGAFMARGLIAVLGDAGDFAGLAMAAGTVIVGGRPGLRSGAWMHRGSVVVLSGEAELLPTQRYACTFRPPWVPLYLRHLAGLGVTLPPGRTEGPYHLYSGDEAVGGRGEVLVWAGEG</sequence>
<name>A0AA35CL74_9FIRM</name>
<dbReference type="Proteomes" id="UP001163687">
    <property type="component" value="Chromosome"/>
</dbReference>
<dbReference type="InterPro" id="IPR017550">
    <property type="entry name" value="Formylmethanofuran_DH_suC"/>
</dbReference>
<dbReference type="GO" id="GO:0046914">
    <property type="term" value="F:transition metal ion binding"/>
    <property type="evidence" value="ECO:0007669"/>
    <property type="project" value="InterPro"/>
</dbReference>
<proteinExistence type="predicted"/>
<protein>
    <recommendedName>
        <fullName evidence="3">Formylmethanofuran dehydrogenase subunit C</fullName>
    </recommendedName>
</protein>
<evidence type="ECO:0008006" key="3">
    <source>
        <dbReference type="Google" id="ProtNLM"/>
    </source>
</evidence>
<dbReference type="NCBIfam" id="TIGR03122">
    <property type="entry name" value="one_C_dehyd_C"/>
    <property type="match status" value="1"/>
</dbReference>
<dbReference type="SUPFAM" id="SSF69336">
    <property type="entry name" value="Alpha subunit of glutamate synthase, C-terminal domain"/>
    <property type="match status" value="1"/>
</dbReference>
<dbReference type="PANTHER" id="PTHR39673:SF5">
    <property type="entry name" value="TUNGSTEN-CONTAINING FORMYLMETHANOFURAN DEHYDROGENASE 2 SUBUNIT C"/>
    <property type="match status" value="1"/>
</dbReference>
<dbReference type="PANTHER" id="PTHR39673">
    <property type="entry name" value="TUNGSTEN FORMYLMETHANOFURAN DEHYDROGENASE, SUBUNIT C (FWDC)"/>
    <property type="match status" value="1"/>
</dbReference>
<dbReference type="RefSeq" id="WP_264844485.1">
    <property type="nucleotide sequence ID" value="NZ_AP025628.1"/>
</dbReference>
<accession>A0AA35CL74</accession>
<evidence type="ECO:0000313" key="1">
    <source>
        <dbReference type="EMBL" id="BDG60463.1"/>
    </source>
</evidence>
<dbReference type="Gene3D" id="2.160.20.60">
    <property type="entry name" value="Glutamate synthase, alpha subunit, C-terminal domain"/>
    <property type="match status" value="2"/>
</dbReference>
<dbReference type="KEGG" id="cmic:caldi_15530"/>
<dbReference type="AlphaFoldDB" id="A0AA35CL74"/>
<gene>
    <name evidence="1" type="ORF">caldi_15530</name>
</gene>
<keyword evidence="2" id="KW-1185">Reference proteome</keyword>
<dbReference type="InterPro" id="IPR036485">
    <property type="entry name" value="Glu_synth_asu_C_sf"/>
</dbReference>
<dbReference type="GO" id="GO:0015948">
    <property type="term" value="P:methanogenesis"/>
    <property type="evidence" value="ECO:0007669"/>
    <property type="project" value="InterPro"/>
</dbReference>
<reference evidence="1" key="1">
    <citation type="submission" date="2022-03" db="EMBL/GenBank/DDBJ databases">
        <title>Complete genome sequence of Caldinitratiruptor microaerophilus.</title>
        <authorList>
            <person name="Mukaiyama R."/>
            <person name="Nishiyama T."/>
            <person name="Ueda K."/>
        </authorList>
    </citation>
    <scope>NUCLEOTIDE SEQUENCE</scope>
    <source>
        <strain evidence="1">JCM 16183</strain>
    </source>
</reference>
<evidence type="ECO:0000313" key="2">
    <source>
        <dbReference type="Proteomes" id="UP001163687"/>
    </source>
</evidence>
<organism evidence="1 2">
    <name type="scientific">Caldinitratiruptor microaerophilus</name>
    <dbReference type="NCBI Taxonomy" id="671077"/>
    <lineage>
        <taxon>Bacteria</taxon>
        <taxon>Bacillati</taxon>
        <taxon>Bacillota</taxon>
        <taxon>Clostridia</taxon>
        <taxon>Eubacteriales</taxon>
        <taxon>Symbiobacteriaceae</taxon>
        <taxon>Caldinitratiruptor</taxon>
    </lineage>
</organism>
<dbReference type="EMBL" id="AP025628">
    <property type="protein sequence ID" value="BDG60463.1"/>
    <property type="molecule type" value="Genomic_DNA"/>
</dbReference>